<evidence type="ECO:0000256" key="1">
    <source>
        <dbReference type="ARBA" id="ARBA00006484"/>
    </source>
</evidence>
<proteinExistence type="inferred from homology"/>
<keyword evidence="2" id="KW-0560">Oxidoreductase</keyword>
<dbReference type="SUPFAM" id="SSF51735">
    <property type="entry name" value="NAD(P)-binding Rossmann-fold domains"/>
    <property type="match status" value="1"/>
</dbReference>
<comment type="similarity">
    <text evidence="1 3">Belongs to the short-chain dehydrogenases/reductases (SDR) family.</text>
</comment>
<evidence type="ECO:0000313" key="6">
    <source>
        <dbReference type="Proteomes" id="UP001280581"/>
    </source>
</evidence>
<protein>
    <recommendedName>
        <fullName evidence="4">Ketoreductase domain-containing protein</fullName>
    </recommendedName>
</protein>
<dbReference type="Gene3D" id="3.40.50.720">
    <property type="entry name" value="NAD(P)-binding Rossmann-like Domain"/>
    <property type="match status" value="1"/>
</dbReference>
<dbReference type="PRINTS" id="PR00080">
    <property type="entry name" value="SDRFAMILY"/>
</dbReference>
<dbReference type="SMART" id="SM00822">
    <property type="entry name" value="PKS_KR"/>
    <property type="match status" value="1"/>
</dbReference>
<dbReference type="Pfam" id="PF00106">
    <property type="entry name" value="adh_short"/>
    <property type="match status" value="1"/>
</dbReference>
<dbReference type="AlphaFoldDB" id="A0AAN6M819"/>
<keyword evidence="6" id="KW-1185">Reference proteome</keyword>
<accession>A0AAN6M819</accession>
<dbReference type="InterPro" id="IPR036291">
    <property type="entry name" value="NAD(P)-bd_dom_sf"/>
</dbReference>
<dbReference type="PRINTS" id="PR00081">
    <property type="entry name" value="GDHRDH"/>
</dbReference>
<evidence type="ECO:0000313" key="5">
    <source>
        <dbReference type="EMBL" id="KAK3216137.1"/>
    </source>
</evidence>
<evidence type="ECO:0000256" key="3">
    <source>
        <dbReference type="RuleBase" id="RU000363"/>
    </source>
</evidence>
<dbReference type="InterPro" id="IPR057326">
    <property type="entry name" value="KR_dom"/>
</dbReference>
<dbReference type="PANTHER" id="PTHR43180">
    <property type="entry name" value="3-OXOACYL-(ACYL-CARRIER-PROTEIN) REDUCTASE (AFU_ORTHOLOGUE AFUA_6G11210)"/>
    <property type="match status" value="1"/>
</dbReference>
<dbReference type="GO" id="GO:0016491">
    <property type="term" value="F:oxidoreductase activity"/>
    <property type="evidence" value="ECO:0007669"/>
    <property type="project" value="UniProtKB-KW"/>
</dbReference>
<gene>
    <name evidence="5" type="ORF">GRF29_8g2217733</name>
</gene>
<dbReference type="InterPro" id="IPR002347">
    <property type="entry name" value="SDR_fam"/>
</dbReference>
<reference evidence="5 6" key="1">
    <citation type="submission" date="2021-02" db="EMBL/GenBank/DDBJ databases">
        <title>Genome assembly of Pseudopithomyces chartarum.</title>
        <authorList>
            <person name="Jauregui R."/>
            <person name="Singh J."/>
            <person name="Voisey C."/>
        </authorList>
    </citation>
    <scope>NUCLEOTIDE SEQUENCE [LARGE SCALE GENOMIC DNA]</scope>
    <source>
        <strain evidence="5 6">AGR01</strain>
    </source>
</reference>
<feature type="domain" description="Ketoreductase" evidence="4">
    <location>
        <begin position="19"/>
        <end position="205"/>
    </location>
</feature>
<comment type="caution">
    <text evidence="5">The sequence shown here is derived from an EMBL/GenBank/DDBJ whole genome shotgun (WGS) entry which is preliminary data.</text>
</comment>
<evidence type="ECO:0000256" key="2">
    <source>
        <dbReference type="ARBA" id="ARBA00023002"/>
    </source>
</evidence>
<dbReference type="EMBL" id="WVTA01000002">
    <property type="protein sequence ID" value="KAK3216137.1"/>
    <property type="molecule type" value="Genomic_DNA"/>
</dbReference>
<dbReference type="Proteomes" id="UP001280581">
    <property type="component" value="Unassembled WGS sequence"/>
</dbReference>
<dbReference type="PANTHER" id="PTHR43180:SF80">
    <property type="entry name" value="NAD(P)-BINDING PROTEIN"/>
    <property type="match status" value="1"/>
</dbReference>
<name>A0AAN6M819_9PLEO</name>
<organism evidence="5 6">
    <name type="scientific">Pseudopithomyces chartarum</name>
    <dbReference type="NCBI Taxonomy" id="1892770"/>
    <lineage>
        <taxon>Eukaryota</taxon>
        <taxon>Fungi</taxon>
        <taxon>Dikarya</taxon>
        <taxon>Ascomycota</taxon>
        <taxon>Pezizomycotina</taxon>
        <taxon>Dothideomycetes</taxon>
        <taxon>Pleosporomycetidae</taxon>
        <taxon>Pleosporales</taxon>
        <taxon>Massarineae</taxon>
        <taxon>Didymosphaeriaceae</taxon>
        <taxon>Pseudopithomyces</taxon>
    </lineage>
</organism>
<sequence>MSPLDPKNSNFASLRSTPKTIVITGGSSGIGLATATLLSSLNASHNLVLLDLQPPPPSFSHGSSHVLFLQCDVTSWTSQRDAFEQAHQRFGRLDMVFVNAGIMEYRDQFFTDDLDASGKLAPPDHRTLTVDINAASSTTKLAIHYLKKNGKEGGSIILTASVAGYLGTTGAPLYTAAKHGVVGLVKSLKAETAKVGISIACVAPGITVTPMINHSENVPKERTPEETAKNMVNAGVAINKVESIALAVCFLLNEGAKANGSGIMVQNDMFHDVEKGLATSRASWMGQEMLDAFRGGRKSNVFDMPSRAKM</sequence>
<evidence type="ECO:0000259" key="4">
    <source>
        <dbReference type="SMART" id="SM00822"/>
    </source>
</evidence>